<organism evidence="1 2">
    <name type="scientific">Plasmodium reichenowi</name>
    <dbReference type="NCBI Taxonomy" id="5854"/>
    <lineage>
        <taxon>Eukaryota</taxon>
        <taxon>Sar</taxon>
        <taxon>Alveolata</taxon>
        <taxon>Apicomplexa</taxon>
        <taxon>Aconoidasida</taxon>
        <taxon>Haemosporida</taxon>
        <taxon>Plasmodiidae</taxon>
        <taxon>Plasmodium</taxon>
        <taxon>Plasmodium (Laverania)</taxon>
    </lineage>
</organism>
<dbReference type="RefSeq" id="XP_019969797.1">
    <property type="nucleotide sequence ID" value="XM_020114200.1"/>
</dbReference>
<dbReference type="GeneID" id="30953555"/>
<sequence length="138" mass="16476">ENNNDKIKCDKIKIYENNNDKIKCDKIKIYENNNDKIKCDKIKIYENNNDKIKCDKIKNDHLKNVPVKKKKKEYTKNVIGSKVHTHELHKENIFVLPKDNINNKFGEKKKIPLKQKNKKVKKRTFSESTINILSYFKN</sequence>
<comment type="caution">
    <text evidence="1">The sequence shown here is derived from an EMBL/GenBank/DDBJ whole genome shotgun (WGS) entry which is preliminary data.</text>
</comment>
<dbReference type="InterPro" id="IPR053336">
    <property type="entry name" value="Rhoptry_Surface_Assoc"/>
</dbReference>
<gene>
    <name evidence="1" type="ORF">PRSY57_0011900</name>
</gene>
<evidence type="ECO:0000313" key="2">
    <source>
        <dbReference type="Proteomes" id="UP000076359"/>
    </source>
</evidence>
<evidence type="ECO:0000313" key="1">
    <source>
        <dbReference type="EMBL" id="KYN93361.1"/>
    </source>
</evidence>
<feature type="non-terminal residue" evidence="1">
    <location>
        <position position="1"/>
    </location>
</feature>
<accession>A0A151L343</accession>
<dbReference type="Proteomes" id="UP000076359">
    <property type="component" value="Unassembled WGS sequence"/>
</dbReference>
<proteinExistence type="predicted"/>
<dbReference type="KEGG" id="prei:PRSY57_0011900"/>
<dbReference type="PANTHER" id="PTHR37320">
    <property type="entry name" value="AG-1 BLOOD STAGE MEMBRANE PROTEIN HOMOLOGUE"/>
    <property type="match status" value="1"/>
</dbReference>
<dbReference type="AlphaFoldDB" id="A0A151L343"/>
<dbReference type="EMBL" id="LVLA01000163">
    <property type="protein sequence ID" value="KYN93361.1"/>
    <property type="molecule type" value="Genomic_DNA"/>
</dbReference>
<reference evidence="1 2" key="1">
    <citation type="journal article" date="2016" name="Nat. Commun.">
        <title>Genomes of cryptic chimpanzee Plasmodium species reveal key evolutionary events leading to human malaria.</title>
        <authorList>
            <person name="Sundararaman S.A."/>
            <person name="Plenderleith L.J."/>
            <person name="Liu W."/>
            <person name="Loy D.E."/>
            <person name="Learn G.H."/>
            <person name="Li Y."/>
            <person name="Shaw K.S."/>
            <person name="Ayouba A."/>
            <person name="Peeters M."/>
            <person name="Speede S."/>
            <person name="Shaw G.M."/>
            <person name="Bushman F.D."/>
            <person name="Brisson D."/>
            <person name="Rayner J.C."/>
            <person name="Sharp P.M."/>
            <person name="Hahn B.H."/>
        </authorList>
    </citation>
    <scope>NUCLEOTIDE SEQUENCE [LARGE SCALE GENOMIC DNA]</scope>
    <source>
        <strain evidence="1 2">SY57</strain>
    </source>
</reference>
<dbReference type="VEuPathDB" id="PlasmoDB:PRG01_0812600"/>
<name>A0A151L343_PLARE</name>
<protein>
    <submittedName>
        <fullName evidence="1">Uncharacterized protein</fullName>
    </submittedName>
</protein>
<dbReference type="VEuPathDB" id="PlasmoDB:PRCDC_0809100"/>
<feature type="non-terminal residue" evidence="1">
    <location>
        <position position="138"/>
    </location>
</feature>
<dbReference type="PANTHER" id="PTHR37320:SF1">
    <property type="entry name" value="RHOPTRY SURFACE PROTEIN CERLI2"/>
    <property type="match status" value="1"/>
</dbReference>